<dbReference type="Pfam" id="PF05754">
    <property type="entry name" value="DUF834"/>
    <property type="match status" value="1"/>
</dbReference>
<dbReference type="InterPro" id="IPR008552">
    <property type="entry name" value="DUF834"/>
</dbReference>
<name>Q6YS22_ORYSJ</name>
<accession>Q6YS22</accession>
<feature type="compositionally biased region" description="Basic residues" evidence="1">
    <location>
        <begin position="37"/>
        <end position="46"/>
    </location>
</feature>
<reference evidence="5" key="3">
    <citation type="journal article" date="2005" name="Nature">
        <title>The map-based sequence of the rice genome.</title>
        <authorList>
            <consortium name="International rice genome sequencing project (IRGSP)"/>
            <person name="Matsumoto T."/>
            <person name="Wu J."/>
            <person name="Kanamori H."/>
            <person name="Katayose Y."/>
            <person name="Fujisawa M."/>
            <person name="Namiki N."/>
            <person name="Mizuno H."/>
            <person name="Yamamoto K."/>
            <person name="Antonio B.A."/>
            <person name="Baba T."/>
            <person name="Sakata K."/>
            <person name="Nagamura Y."/>
            <person name="Aoki H."/>
            <person name="Arikawa K."/>
            <person name="Arita K."/>
            <person name="Bito T."/>
            <person name="Chiden Y."/>
            <person name="Fujitsuka N."/>
            <person name="Fukunaka R."/>
            <person name="Hamada M."/>
            <person name="Harada C."/>
            <person name="Hayashi A."/>
            <person name="Hijishita S."/>
            <person name="Honda M."/>
            <person name="Hosokawa S."/>
            <person name="Ichikawa Y."/>
            <person name="Idonuma A."/>
            <person name="Iijima M."/>
            <person name="Ikeda M."/>
            <person name="Ikeno M."/>
            <person name="Ito K."/>
            <person name="Ito S."/>
            <person name="Ito T."/>
            <person name="Ito Y."/>
            <person name="Ito Y."/>
            <person name="Iwabuchi A."/>
            <person name="Kamiya K."/>
            <person name="Karasawa W."/>
            <person name="Kurita K."/>
            <person name="Katagiri S."/>
            <person name="Kikuta A."/>
            <person name="Kobayashi H."/>
            <person name="Kobayashi N."/>
            <person name="Machita K."/>
            <person name="Maehara T."/>
            <person name="Masukawa M."/>
            <person name="Mizubayashi T."/>
            <person name="Mukai Y."/>
            <person name="Nagasaki H."/>
            <person name="Nagata Y."/>
            <person name="Naito S."/>
            <person name="Nakashima M."/>
            <person name="Nakama Y."/>
            <person name="Nakamichi Y."/>
            <person name="Nakamura M."/>
            <person name="Meguro A."/>
            <person name="Negishi M."/>
            <person name="Ohta I."/>
            <person name="Ohta T."/>
            <person name="Okamoto M."/>
            <person name="Ono N."/>
            <person name="Saji S."/>
            <person name="Sakaguchi M."/>
            <person name="Sakai K."/>
            <person name="Shibata M."/>
            <person name="Shimokawa T."/>
            <person name="Song J."/>
            <person name="Takazaki Y."/>
            <person name="Terasawa K."/>
            <person name="Tsugane M."/>
            <person name="Tsuji K."/>
            <person name="Ueda S."/>
            <person name="Waki K."/>
            <person name="Yamagata H."/>
            <person name="Yamamoto M."/>
            <person name="Yamamoto S."/>
            <person name="Yamane H."/>
            <person name="Yoshiki S."/>
            <person name="Yoshihara R."/>
            <person name="Yukawa K."/>
            <person name="Zhong H."/>
            <person name="Yano M."/>
            <person name="Yuan Q."/>
            <person name="Ouyang S."/>
            <person name="Liu J."/>
            <person name="Jones K.M."/>
            <person name="Gansberger K."/>
            <person name="Moffat K."/>
            <person name="Hill J."/>
            <person name="Bera J."/>
            <person name="Fadrosh D."/>
            <person name="Jin S."/>
            <person name="Johri S."/>
            <person name="Kim M."/>
            <person name="Overton L."/>
            <person name="Reardon M."/>
            <person name="Tsitrin T."/>
            <person name="Vuong H."/>
            <person name="Weaver B."/>
            <person name="Ciecko A."/>
            <person name="Tallon L."/>
            <person name="Jackson J."/>
            <person name="Pai G."/>
            <person name="Aken S.V."/>
            <person name="Utterback T."/>
            <person name="Reidmuller S."/>
            <person name="Feldblyum T."/>
            <person name="Hsiao J."/>
            <person name="Zismann V."/>
            <person name="Iobst S."/>
            <person name="de Vazeille A.R."/>
            <person name="Buell C.R."/>
            <person name="Ying K."/>
            <person name="Li Y."/>
            <person name="Lu T."/>
            <person name="Huang Y."/>
            <person name="Zhao Q."/>
            <person name="Feng Q."/>
            <person name="Zhang L."/>
            <person name="Zhu J."/>
            <person name="Weng Q."/>
            <person name="Mu J."/>
            <person name="Lu Y."/>
            <person name="Fan D."/>
            <person name="Liu Y."/>
            <person name="Guan J."/>
            <person name="Zhang Y."/>
            <person name="Yu S."/>
            <person name="Liu X."/>
            <person name="Zhang Y."/>
            <person name="Hong G."/>
            <person name="Han B."/>
            <person name="Choisne N."/>
            <person name="Demange N."/>
            <person name="Orjeda G."/>
            <person name="Samain S."/>
            <person name="Cattolico L."/>
            <person name="Pelletier E."/>
            <person name="Couloux A."/>
            <person name="Segurens B."/>
            <person name="Wincker P."/>
            <person name="D'Hont A."/>
            <person name="Scarpelli C."/>
            <person name="Weissenbach J."/>
            <person name="Salanoubat M."/>
            <person name="Quetier F."/>
            <person name="Yu Y."/>
            <person name="Kim H.R."/>
            <person name="Rambo T."/>
            <person name="Currie J."/>
            <person name="Collura K."/>
            <person name="Luo M."/>
            <person name="Yang T."/>
            <person name="Ammiraju J.S.S."/>
            <person name="Engler F."/>
            <person name="Soderlund C."/>
            <person name="Wing R.A."/>
            <person name="Palmer L.E."/>
            <person name="de la Bastide M."/>
            <person name="Spiegel L."/>
            <person name="Nascimento L."/>
            <person name="Zutavern T."/>
            <person name="O'Shaughnessy A."/>
            <person name="Dike S."/>
            <person name="Dedhia N."/>
            <person name="Preston R."/>
            <person name="Balija V."/>
            <person name="McCombie W.R."/>
            <person name="Chow T."/>
            <person name="Chen H."/>
            <person name="Chung M."/>
            <person name="Chen C."/>
            <person name="Shaw J."/>
            <person name="Wu H."/>
            <person name="Hsiao K."/>
            <person name="Chao Y."/>
            <person name="Chu M."/>
            <person name="Cheng C."/>
            <person name="Hour A."/>
            <person name="Lee P."/>
            <person name="Lin S."/>
            <person name="Lin Y."/>
            <person name="Liou J."/>
            <person name="Liu S."/>
            <person name="Hsing Y."/>
            <person name="Raghuvanshi S."/>
            <person name="Mohanty A."/>
            <person name="Bharti A.K."/>
            <person name="Gaur A."/>
            <person name="Gupta V."/>
            <person name="Kumar D."/>
            <person name="Ravi V."/>
            <person name="Vij S."/>
            <person name="Kapur A."/>
            <person name="Khurana P."/>
            <person name="Khurana P."/>
            <person name="Khurana J.P."/>
            <person name="Tyagi A.K."/>
            <person name="Gaikwad K."/>
            <person name="Singh A."/>
            <person name="Dalal V."/>
            <person name="Srivastava S."/>
            <person name="Dixit A."/>
            <person name="Pal A.K."/>
            <person name="Ghazi I.A."/>
            <person name="Yadav M."/>
            <person name="Pandit A."/>
            <person name="Bhargava A."/>
            <person name="Sureshbabu K."/>
            <person name="Batra K."/>
            <person name="Sharma T.R."/>
            <person name="Mohapatra T."/>
            <person name="Singh N.K."/>
            <person name="Messing J."/>
            <person name="Nelson A.B."/>
            <person name="Fuks G."/>
            <person name="Kavchok S."/>
            <person name="Keizer G."/>
            <person name="Linton E."/>
            <person name="Llaca V."/>
            <person name="Song R."/>
            <person name="Tanyolac B."/>
            <person name="Young S."/>
            <person name="Ho-Il K."/>
            <person name="Hahn J.H."/>
            <person name="Sangsakoo G."/>
            <person name="Vanavichit A."/>
            <person name="de Mattos Luiz.A.T."/>
            <person name="Zimmer P.D."/>
            <person name="Malone G."/>
            <person name="Dellagostin O."/>
            <person name="de Oliveira A.C."/>
            <person name="Bevan M."/>
            <person name="Bancroft I."/>
            <person name="Minx P."/>
            <person name="Cordum H."/>
            <person name="Wilson R."/>
            <person name="Cheng Z."/>
            <person name="Jin W."/>
            <person name="Jiang J."/>
            <person name="Leong S.A."/>
            <person name="Iwama H."/>
            <person name="Gojobori T."/>
            <person name="Itoh T."/>
            <person name="Niimura Y."/>
            <person name="Fujii Y."/>
            <person name="Habara T."/>
            <person name="Sakai H."/>
            <person name="Sato Y."/>
            <person name="Wilson G."/>
            <person name="Kumar K."/>
            <person name="McCouch S."/>
            <person name="Juretic N."/>
            <person name="Hoen D."/>
            <person name="Wright S."/>
            <person name="Bruskiewich R."/>
            <person name="Bureau T."/>
            <person name="Miyao A."/>
            <person name="Hirochika H."/>
            <person name="Nishikawa T."/>
            <person name="Kadowaki K."/>
            <person name="Sugiura M."/>
            <person name="Burr B."/>
            <person name="Sasaki T."/>
        </authorList>
    </citation>
    <scope>NUCLEOTIDE SEQUENCE [LARGE SCALE GENOMIC DNA]</scope>
    <source>
        <strain evidence="5">cv. Nipponbare</strain>
    </source>
</reference>
<feature type="compositionally biased region" description="Basic and acidic residues" evidence="1">
    <location>
        <begin position="47"/>
        <end position="58"/>
    </location>
</feature>
<reference evidence="4" key="2">
    <citation type="submission" date="2003-10" db="EMBL/GenBank/DDBJ databases">
        <title>Oryza sativa nipponbare(GA3) genomic DNA, chromosome 7, BAC clone:B1042B08.</title>
        <authorList>
            <person name="Sasaki T."/>
            <person name="Matsumoto T."/>
            <person name="Katayose Y."/>
        </authorList>
    </citation>
    <scope>NUCLEOTIDE SEQUENCE</scope>
</reference>
<dbReference type="EMBL" id="AP006529">
    <property type="protein sequence ID" value="BAC84912.1"/>
    <property type="molecule type" value="Genomic_DNA"/>
</dbReference>
<dbReference type="Proteomes" id="UP000000763">
    <property type="component" value="Chromosome 7"/>
</dbReference>
<evidence type="ECO:0000313" key="4">
    <source>
        <dbReference type="EMBL" id="BAD32098.1"/>
    </source>
</evidence>
<gene>
    <name evidence="4" type="ORF">B1042B08.2</name>
    <name evidence="3" type="ORF">B1114D08.41</name>
</gene>
<evidence type="ECO:0000313" key="5">
    <source>
        <dbReference type="Proteomes" id="UP000000763"/>
    </source>
</evidence>
<feature type="region of interest" description="Disordered" evidence="1">
    <location>
        <begin position="1"/>
        <end position="75"/>
    </location>
</feature>
<dbReference type="AlphaFoldDB" id="Q6YS22"/>
<evidence type="ECO:0000256" key="1">
    <source>
        <dbReference type="SAM" id="MobiDB-lite"/>
    </source>
</evidence>
<reference evidence="5" key="4">
    <citation type="journal article" date="2008" name="Nucleic Acids Res.">
        <title>The rice annotation project database (RAP-DB): 2008 update.</title>
        <authorList>
            <consortium name="The rice annotation project (RAP)"/>
        </authorList>
    </citation>
    <scope>GENOME REANNOTATION</scope>
    <source>
        <strain evidence="5">cv. Nipponbare</strain>
    </source>
</reference>
<feature type="domain" description="DUF834" evidence="2">
    <location>
        <begin position="82"/>
        <end position="116"/>
    </location>
</feature>
<proteinExistence type="predicted"/>
<evidence type="ECO:0000259" key="2">
    <source>
        <dbReference type="Pfam" id="PF05754"/>
    </source>
</evidence>
<reference evidence="3" key="1">
    <citation type="submission" date="2003-06" db="EMBL/GenBank/DDBJ databases">
        <title>Oryza sativa nipponbare(GA3) genomic DNA, chromosome 7, BAC clone:B1114D08.</title>
        <authorList>
            <person name="Sasaki T."/>
            <person name="Matsumoto T."/>
            <person name="Katayose Y."/>
        </authorList>
    </citation>
    <scope>NUCLEOTIDE SEQUENCE</scope>
</reference>
<evidence type="ECO:0000313" key="3">
    <source>
        <dbReference type="EMBL" id="BAC84912.1"/>
    </source>
</evidence>
<sequence length="118" mass="12526">MAHGSSAATGDDRRRAAARSEGGRGEKGGEGVFTARSGRRERRRRRSTGEELEREGKVTTRGIAGQRRQQWRSSPVHDERWLPVADFDGGGVDGVALGLANPTVATARLGGGSNGGER</sequence>
<organism evidence="3 5">
    <name type="scientific">Oryza sativa subsp. japonica</name>
    <name type="common">Rice</name>
    <dbReference type="NCBI Taxonomy" id="39947"/>
    <lineage>
        <taxon>Eukaryota</taxon>
        <taxon>Viridiplantae</taxon>
        <taxon>Streptophyta</taxon>
        <taxon>Embryophyta</taxon>
        <taxon>Tracheophyta</taxon>
        <taxon>Spermatophyta</taxon>
        <taxon>Magnoliopsida</taxon>
        <taxon>Liliopsida</taxon>
        <taxon>Poales</taxon>
        <taxon>Poaceae</taxon>
        <taxon>BOP clade</taxon>
        <taxon>Oryzoideae</taxon>
        <taxon>Oryzeae</taxon>
        <taxon>Oryzinae</taxon>
        <taxon>Oryza</taxon>
        <taxon>Oryza sativa</taxon>
    </lineage>
</organism>
<protein>
    <recommendedName>
        <fullName evidence="2">DUF834 domain-containing protein</fullName>
    </recommendedName>
</protein>
<dbReference type="EMBL" id="AP006626">
    <property type="protein sequence ID" value="BAD32098.1"/>
    <property type="molecule type" value="Genomic_DNA"/>
</dbReference>